<dbReference type="OrthoDB" id="5596992at2759"/>
<dbReference type="GO" id="GO:0008649">
    <property type="term" value="F:rRNA methyltransferase activity"/>
    <property type="evidence" value="ECO:0007669"/>
    <property type="project" value="TreeGrafter"/>
</dbReference>
<protein>
    <recommendedName>
        <fullName evidence="1">Swiss Army Knife RNA repair protein HAD domain-containing protein</fullName>
    </recommendedName>
</protein>
<dbReference type="GO" id="GO:1990259">
    <property type="term" value="F:histone H2AQ104 methyltransferase activity"/>
    <property type="evidence" value="ECO:0007669"/>
    <property type="project" value="TreeGrafter"/>
</dbReference>
<dbReference type="Pfam" id="PF10307">
    <property type="entry name" value="HAD_SAK_1"/>
    <property type="match status" value="1"/>
</dbReference>
<dbReference type="GO" id="GO:0031428">
    <property type="term" value="C:box C/D methylation guide snoRNP complex"/>
    <property type="evidence" value="ECO:0007669"/>
    <property type="project" value="TreeGrafter"/>
</dbReference>
<dbReference type="AlphaFoldDB" id="A0A2T9Z6V1"/>
<keyword evidence="3" id="KW-1185">Reference proteome</keyword>
<feature type="domain" description="Swiss Army Knife RNA repair protein HAD" evidence="1">
    <location>
        <begin position="121"/>
        <end position="332"/>
    </location>
</feature>
<evidence type="ECO:0000313" key="2">
    <source>
        <dbReference type="EMBL" id="PVV00282.1"/>
    </source>
</evidence>
<accession>A0A2T9Z6V1</accession>
<evidence type="ECO:0000259" key="1">
    <source>
        <dbReference type="Pfam" id="PF10307"/>
    </source>
</evidence>
<dbReference type="Proteomes" id="UP000245609">
    <property type="component" value="Unassembled WGS sequence"/>
</dbReference>
<sequence>MCPSVYKLFSKTRYLPPKLKSLPRPITVAKMEHTNPSETPLFSSQKNLTTGAYSSVSHAQAQDLKPSIIEPLDFENPYKFYYQNDVDRYLEYSKRGTSKFKPFSGIKRLVIVDFDNTLFCSPLPNTDLWDSKCLGRLKNDLGWFMEPKILQPPYLSDIGSRWISSMEAKSREEINRSDTLTVLLTGRSDYIFHEIIRNLLKSRGLDFDLVILKENSKIRWDPYDNIINHRSINSSQPLENVIFALMDTNPTTFEYKMDVIDFILSKFSFIDSVFVWDDRQNHRVRMEEHLVKFHLKTNRVKEVGVNLVPQKTIHINPVLESELVNHLVLEYNHNLDLRYETDSLLHQDPVKNSMYNNTCLTQALANLSRNKSLHSYKWEKVKLEPIVMHTTVSIYPLESFKMEELVSVPKSWRKANSYYTLGKGLLDPKTLASRFYDFNSKYSSFTEPAVSLEDGKLVHKPYPEHLISYGDKVKVSVDGIGFIEGKIYGLRISSIRVFPGSRNSSSTDRKIYPSTRYFSIRNTHSLGLLNGDFSQFKTNKDSEYSSSNTGYNAYIPLSYNESEGARSYLSSKIDKVVEFRHMTKKLLSQVDEYFGTELSQIINLSALETLRKGGGNIVFDAKIEPLIRKTIMFESEIPGIENKQPPAIKKEAVSIGNMIKEVWGDSFRGRDVGFAKQVVIQNMEKSSVENKEENRPKILEFVKLLGA</sequence>
<dbReference type="PANTHER" id="PTHR10335:SF23">
    <property type="entry name" value="OB FOLD-CONTAINING PROTEIN, NUCLEIC ACID BINDING"/>
    <property type="match status" value="1"/>
</dbReference>
<reference evidence="2 3" key="1">
    <citation type="journal article" date="2018" name="MBio">
        <title>Comparative Genomics Reveals the Core Gene Toolbox for the Fungus-Insect Symbiosis.</title>
        <authorList>
            <person name="Wang Y."/>
            <person name="Stata M."/>
            <person name="Wang W."/>
            <person name="Stajich J.E."/>
            <person name="White M.M."/>
            <person name="Moncalvo J.M."/>
        </authorList>
    </citation>
    <scope>NUCLEOTIDE SEQUENCE [LARGE SCALE GENOMIC DNA]</scope>
    <source>
        <strain evidence="2 3">SC-DP-2</strain>
    </source>
</reference>
<dbReference type="PANTHER" id="PTHR10335">
    <property type="entry name" value="RRNA 2-O-METHYLTRANSFERASE FIBRILLARIN"/>
    <property type="match status" value="1"/>
</dbReference>
<dbReference type="GO" id="GO:0032040">
    <property type="term" value="C:small-subunit processome"/>
    <property type="evidence" value="ECO:0007669"/>
    <property type="project" value="TreeGrafter"/>
</dbReference>
<organism evidence="2 3">
    <name type="scientific">Smittium megazygosporum</name>
    <dbReference type="NCBI Taxonomy" id="133381"/>
    <lineage>
        <taxon>Eukaryota</taxon>
        <taxon>Fungi</taxon>
        <taxon>Fungi incertae sedis</taxon>
        <taxon>Zoopagomycota</taxon>
        <taxon>Kickxellomycotina</taxon>
        <taxon>Harpellomycetes</taxon>
        <taxon>Harpellales</taxon>
        <taxon>Legeriomycetaceae</taxon>
        <taxon>Smittium</taxon>
    </lineage>
</organism>
<comment type="caution">
    <text evidence="2">The sequence shown here is derived from an EMBL/GenBank/DDBJ whole genome shotgun (WGS) entry which is preliminary data.</text>
</comment>
<dbReference type="GO" id="GO:0000494">
    <property type="term" value="P:box C/D sno(s)RNA 3'-end processing"/>
    <property type="evidence" value="ECO:0007669"/>
    <property type="project" value="TreeGrafter"/>
</dbReference>
<dbReference type="InterPro" id="IPR018812">
    <property type="entry name" value="SAK_HAD"/>
</dbReference>
<dbReference type="GO" id="GO:0003723">
    <property type="term" value="F:RNA binding"/>
    <property type="evidence" value="ECO:0007669"/>
    <property type="project" value="TreeGrafter"/>
</dbReference>
<gene>
    <name evidence="2" type="ORF">BB560_005342</name>
</gene>
<proteinExistence type="predicted"/>
<dbReference type="EMBL" id="MBFS01002121">
    <property type="protein sequence ID" value="PVV00282.1"/>
    <property type="molecule type" value="Genomic_DNA"/>
</dbReference>
<evidence type="ECO:0000313" key="3">
    <source>
        <dbReference type="Proteomes" id="UP000245609"/>
    </source>
</evidence>
<name>A0A2T9Z6V1_9FUNG</name>